<sequence>MKINDIVVLAEVTAAFEAYERALMMNDIISLDSFFWQSAHVVRYGVTENLYGTNELAAFRRGRVGGAPNRLLKRVSITTYGDDFGTACAEYGRDGSRATSRQIQSWVRFPDG</sequence>
<dbReference type="RefSeq" id="WP_171833600.1">
    <property type="nucleotide sequence ID" value="NZ_CP053708.1"/>
</dbReference>
<name>A0A6M8HLM2_9PROT</name>
<evidence type="ECO:0000313" key="2">
    <source>
        <dbReference type="Proteomes" id="UP000500767"/>
    </source>
</evidence>
<dbReference type="InterPro" id="IPR032710">
    <property type="entry name" value="NTF2-like_dom_sf"/>
</dbReference>
<proteinExistence type="predicted"/>
<gene>
    <name evidence="1" type="ORF">HN018_03490</name>
</gene>
<protein>
    <submittedName>
        <fullName evidence="1">DUF3225 domain-containing protein</fullName>
    </submittedName>
</protein>
<reference evidence="1 2" key="1">
    <citation type="journal article" date="2014" name="World J. Microbiol. Biotechnol.">
        <title>Biodiversity and physiological characteristics of Antarctic and Arctic lichens-associated bacteria.</title>
        <authorList>
            <person name="Lee Y.M."/>
            <person name="Kim E.H."/>
            <person name="Lee H.K."/>
            <person name="Hong S.G."/>
        </authorList>
    </citation>
    <scope>NUCLEOTIDE SEQUENCE [LARGE SCALE GENOMIC DNA]</scope>
    <source>
        <strain evidence="1 2">PAMC 26569</strain>
    </source>
</reference>
<organism evidence="1 2">
    <name type="scientific">Lichenicola cladoniae</name>
    <dbReference type="NCBI Taxonomy" id="1484109"/>
    <lineage>
        <taxon>Bacteria</taxon>
        <taxon>Pseudomonadati</taxon>
        <taxon>Pseudomonadota</taxon>
        <taxon>Alphaproteobacteria</taxon>
        <taxon>Acetobacterales</taxon>
        <taxon>Acetobacteraceae</taxon>
        <taxon>Lichenicola</taxon>
    </lineage>
</organism>
<evidence type="ECO:0000313" key="1">
    <source>
        <dbReference type="EMBL" id="QKE89226.1"/>
    </source>
</evidence>
<dbReference type="KEGG" id="lck:HN018_03490"/>
<keyword evidence="2" id="KW-1185">Reference proteome</keyword>
<dbReference type="EMBL" id="CP053708">
    <property type="protein sequence ID" value="QKE89226.1"/>
    <property type="molecule type" value="Genomic_DNA"/>
</dbReference>
<dbReference type="AlphaFoldDB" id="A0A6M8HLM2"/>
<dbReference type="InterPro" id="IPR024507">
    <property type="entry name" value="AtzH-like"/>
</dbReference>
<dbReference type="Proteomes" id="UP000500767">
    <property type="component" value="Chromosome"/>
</dbReference>
<dbReference type="Gene3D" id="3.10.450.50">
    <property type="match status" value="1"/>
</dbReference>
<accession>A0A6M8HLM2</accession>
<dbReference type="SUPFAM" id="SSF54427">
    <property type="entry name" value="NTF2-like"/>
    <property type="match status" value="1"/>
</dbReference>
<dbReference type="Pfam" id="PF11533">
    <property type="entry name" value="AtzH-like"/>
    <property type="match status" value="1"/>
</dbReference>